<reference evidence="3 4" key="1">
    <citation type="submission" date="2020-04" db="EMBL/GenBank/DDBJ databases">
        <title>Flammeovirga sp. SR4, a novel species isolated from seawater.</title>
        <authorList>
            <person name="Wang X."/>
        </authorList>
    </citation>
    <scope>NUCLEOTIDE SEQUENCE [LARGE SCALE GENOMIC DNA]</scope>
    <source>
        <strain evidence="3 4">ATCC 23126</strain>
    </source>
</reference>
<dbReference type="InterPro" id="IPR004843">
    <property type="entry name" value="Calcineurin-like_PHP"/>
</dbReference>
<name>A0A7X9P1F6_9BACT</name>
<dbReference type="PANTHER" id="PTHR16509">
    <property type="match status" value="1"/>
</dbReference>
<dbReference type="EMBL" id="JABANE010000005">
    <property type="protein sequence ID" value="NME66899.1"/>
    <property type="molecule type" value="Genomic_DNA"/>
</dbReference>
<comment type="caution">
    <text evidence="3">The sequence shown here is derived from an EMBL/GenBank/DDBJ whole genome shotgun (WGS) entry which is preliminary data.</text>
</comment>
<feature type="domain" description="Calcineurin-like phosphoesterase" evidence="2">
    <location>
        <begin position="41"/>
        <end position="248"/>
    </location>
</feature>
<evidence type="ECO:0000313" key="4">
    <source>
        <dbReference type="Proteomes" id="UP000576082"/>
    </source>
</evidence>
<dbReference type="Pfam" id="PF00149">
    <property type="entry name" value="Metallophos"/>
    <property type="match status" value="1"/>
</dbReference>
<keyword evidence="1" id="KW-0732">Signal</keyword>
<dbReference type="Proteomes" id="UP000576082">
    <property type="component" value="Unassembled WGS sequence"/>
</dbReference>
<gene>
    <name evidence="3" type="ORF">HHU12_02875</name>
</gene>
<dbReference type="Gene3D" id="3.60.21.10">
    <property type="match status" value="2"/>
</dbReference>
<protein>
    <recommendedName>
        <fullName evidence="2">Calcineurin-like phosphoesterase domain-containing protein</fullName>
    </recommendedName>
</protein>
<evidence type="ECO:0000259" key="2">
    <source>
        <dbReference type="Pfam" id="PF00149"/>
    </source>
</evidence>
<dbReference type="InterPro" id="IPR029052">
    <property type="entry name" value="Metallo-depent_PP-like"/>
</dbReference>
<organism evidence="3 4">
    <name type="scientific">Flammeovirga aprica JL-4</name>
    <dbReference type="NCBI Taxonomy" id="694437"/>
    <lineage>
        <taxon>Bacteria</taxon>
        <taxon>Pseudomonadati</taxon>
        <taxon>Bacteroidota</taxon>
        <taxon>Cytophagia</taxon>
        <taxon>Cytophagales</taxon>
        <taxon>Flammeovirgaceae</taxon>
        <taxon>Flammeovirga</taxon>
    </lineage>
</organism>
<dbReference type="PANTHER" id="PTHR16509:SF1">
    <property type="entry name" value="MANGANESE-DEPENDENT ADP-RIBOSE_CDP-ALCOHOL DIPHOSPHATASE"/>
    <property type="match status" value="1"/>
</dbReference>
<dbReference type="AlphaFoldDB" id="A0A7X9P1F6"/>
<dbReference type="GO" id="GO:0016787">
    <property type="term" value="F:hydrolase activity"/>
    <property type="evidence" value="ECO:0007669"/>
    <property type="project" value="InterPro"/>
</dbReference>
<dbReference type="SUPFAM" id="SSF56300">
    <property type="entry name" value="Metallo-dependent phosphatases"/>
    <property type="match status" value="1"/>
</dbReference>
<feature type="chain" id="PRO_5031273596" description="Calcineurin-like phosphoesterase domain-containing protein" evidence="1">
    <location>
        <begin position="21"/>
        <end position="309"/>
    </location>
</feature>
<keyword evidence="4" id="KW-1185">Reference proteome</keyword>
<feature type="signal peptide" evidence="1">
    <location>
        <begin position="1"/>
        <end position="20"/>
    </location>
</feature>
<evidence type="ECO:0000256" key="1">
    <source>
        <dbReference type="SAM" id="SignalP"/>
    </source>
</evidence>
<proteinExistence type="predicted"/>
<sequence>MKYAINRRTFLRLSATTLSAVPFLSFSNIISEKPLLQFGMMTDSHYADCPSRGIRFFQESKAKMKECVDLMNQRKVDFMIHLGDLKDESKPAIESETLQYLKDIESVYAAFSGPRFHAIGNHDLDSISKKQFLDHIENTGIPKDKSYYSFDQNGCHFVVLDANYLKDGTDHGNNNFHWEDTQLPPEELQWLKEDLNKTTFPTFVFLHHTLYDVGEKGKKYHVTDADQIRNILEKSGKVMAVFQGHYHREQYQKINGIHYYVLKAMVDYSGKENNSYAIVKLYKNGVLEIEGFRRAISKSLHFNLIKNEN</sequence>
<evidence type="ECO:0000313" key="3">
    <source>
        <dbReference type="EMBL" id="NME66899.1"/>
    </source>
</evidence>
<dbReference type="RefSeq" id="WP_169654822.1">
    <property type="nucleotide sequence ID" value="NZ_JABANE010000005.1"/>
</dbReference>
<accession>A0A7X9P1F6</accession>